<accession>A0A0C9VTG0</accession>
<feature type="non-terminal residue" evidence="1">
    <location>
        <position position="1"/>
    </location>
</feature>
<keyword evidence="2" id="KW-1185">Reference proteome</keyword>
<sequence length="94" mass="10657">LKQDSGVPTMKSKSAQGNDFYVNDVAKQMTEDWANPLVKPYMQLYPEAKPNSMSETWNAEKLCKELHTDELSPMVGVNNKHFYINKVAMCTNGE</sequence>
<proteinExistence type="predicted"/>
<reference evidence="1 2" key="1">
    <citation type="submission" date="2014-06" db="EMBL/GenBank/DDBJ databases">
        <title>Evolutionary Origins and Diversification of the Mycorrhizal Mutualists.</title>
        <authorList>
            <consortium name="DOE Joint Genome Institute"/>
            <consortium name="Mycorrhizal Genomics Consortium"/>
            <person name="Kohler A."/>
            <person name="Kuo A."/>
            <person name="Nagy L.G."/>
            <person name="Floudas D."/>
            <person name="Copeland A."/>
            <person name="Barry K.W."/>
            <person name="Cichocki N."/>
            <person name="Veneault-Fourrey C."/>
            <person name="LaButti K."/>
            <person name="Lindquist E.A."/>
            <person name="Lipzen A."/>
            <person name="Lundell T."/>
            <person name="Morin E."/>
            <person name="Murat C."/>
            <person name="Riley R."/>
            <person name="Ohm R."/>
            <person name="Sun H."/>
            <person name="Tunlid A."/>
            <person name="Henrissat B."/>
            <person name="Grigoriev I.V."/>
            <person name="Hibbett D.S."/>
            <person name="Martin F."/>
        </authorList>
    </citation>
    <scope>NUCLEOTIDE SEQUENCE [LARGE SCALE GENOMIC DNA]</scope>
    <source>
        <strain evidence="1 2">SS14</strain>
    </source>
</reference>
<protein>
    <submittedName>
        <fullName evidence="1">Uncharacterized protein</fullName>
    </submittedName>
</protein>
<dbReference type="EMBL" id="KN837134">
    <property type="protein sequence ID" value="KIJ41830.1"/>
    <property type="molecule type" value="Genomic_DNA"/>
</dbReference>
<gene>
    <name evidence="1" type="ORF">M422DRAFT_171822</name>
</gene>
<dbReference type="Proteomes" id="UP000054279">
    <property type="component" value="Unassembled WGS sequence"/>
</dbReference>
<evidence type="ECO:0000313" key="2">
    <source>
        <dbReference type="Proteomes" id="UP000054279"/>
    </source>
</evidence>
<dbReference type="AlphaFoldDB" id="A0A0C9VTG0"/>
<evidence type="ECO:0000313" key="1">
    <source>
        <dbReference type="EMBL" id="KIJ41830.1"/>
    </source>
</evidence>
<name>A0A0C9VTG0_SPHS4</name>
<dbReference type="HOGENOM" id="CLU_145550_1_0_1"/>
<organism evidence="1 2">
    <name type="scientific">Sphaerobolus stellatus (strain SS14)</name>
    <dbReference type="NCBI Taxonomy" id="990650"/>
    <lineage>
        <taxon>Eukaryota</taxon>
        <taxon>Fungi</taxon>
        <taxon>Dikarya</taxon>
        <taxon>Basidiomycota</taxon>
        <taxon>Agaricomycotina</taxon>
        <taxon>Agaricomycetes</taxon>
        <taxon>Phallomycetidae</taxon>
        <taxon>Geastrales</taxon>
        <taxon>Sphaerobolaceae</taxon>
        <taxon>Sphaerobolus</taxon>
    </lineage>
</organism>
<dbReference type="OrthoDB" id="2689033at2759"/>